<reference evidence="2 3" key="1">
    <citation type="submission" date="2012-06" db="EMBL/GenBank/DDBJ databases">
        <title>The complete chromosome of genome of Turneriella parva DSM 21527.</title>
        <authorList>
            <consortium name="US DOE Joint Genome Institute (JGI-PGF)"/>
            <person name="Lucas S."/>
            <person name="Han J."/>
            <person name="Lapidus A."/>
            <person name="Bruce D."/>
            <person name="Goodwin L."/>
            <person name="Pitluck S."/>
            <person name="Peters L."/>
            <person name="Kyrpides N."/>
            <person name="Mavromatis K."/>
            <person name="Ivanova N."/>
            <person name="Mikhailova N."/>
            <person name="Chertkov O."/>
            <person name="Detter J.C."/>
            <person name="Tapia R."/>
            <person name="Han C."/>
            <person name="Land M."/>
            <person name="Hauser L."/>
            <person name="Markowitz V."/>
            <person name="Cheng J.-F."/>
            <person name="Hugenholtz P."/>
            <person name="Woyke T."/>
            <person name="Wu D."/>
            <person name="Gronow S."/>
            <person name="Wellnitz S."/>
            <person name="Brambilla E."/>
            <person name="Klenk H.-P."/>
            <person name="Eisen J.A."/>
        </authorList>
    </citation>
    <scope>NUCLEOTIDE SEQUENCE [LARGE SCALE GENOMIC DNA]</scope>
    <source>
        <strain evidence="3">ATCC BAA-1111 / DSM 21527 / NCTC 11395 / H</strain>
    </source>
</reference>
<dbReference type="Proteomes" id="UP000006048">
    <property type="component" value="Chromosome"/>
</dbReference>
<keyword evidence="1" id="KW-1133">Transmembrane helix</keyword>
<evidence type="ECO:0008006" key="4">
    <source>
        <dbReference type="Google" id="ProtNLM"/>
    </source>
</evidence>
<dbReference type="STRING" id="869212.Turpa_1019"/>
<gene>
    <name evidence="2" type="ordered locus">Turpa_1019</name>
</gene>
<feature type="transmembrane region" description="Helical" evidence="1">
    <location>
        <begin position="116"/>
        <end position="136"/>
    </location>
</feature>
<dbReference type="OrthoDB" id="9786302at2"/>
<keyword evidence="3" id="KW-1185">Reference proteome</keyword>
<sequence length="182" mass="19939">MKKFKIAFAVELAIIGALTTLLFVGVSLPEVFPRAVHRFLHILGAIIFLGNIVVSALWFSVAVASRKNDWFAFAARLMNITDLAFTGPGLILLLWNATVLVGAYGHPLAVEWLKWALIYFAATGALWMGVLIPLQFRFMKQADAGIMPWNDAREQKLLGLYNAAGGAAVLLVVLSLVKMVLK</sequence>
<dbReference type="RefSeq" id="WP_014802186.1">
    <property type="nucleotide sequence ID" value="NC_018020.1"/>
</dbReference>
<dbReference type="KEGG" id="tpx:Turpa_1019"/>
<accession>I4B311</accession>
<evidence type="ECO:0000256" key="1">
    <source>
        <dbReference type="SAM" id="Phobius"/>
    </source>
</evidence>
<dbReference type="Pfam" id="PF10027">
    <property type="entry name" value="DUF2269"/>
    <property type="match status" value="1"/>
</dbReference>
<dbReference type="AlphaFoldDB" id="I4B311"/>
<keyword evidence="1" id="KW-0812">Transmembrane</keyword>
<evidence type="ECO:0000313" key="3">
    <source>
        <dbReference type="Proteomes" id="UP000006048"/>
    </source>
</evidence>
<feature type="transmembrane region" description="Helical" evidence="1">
    <location>
        <begin position="83"/>
        <end position="104"/>
    </location>
</feature>
<feature type="transmembrane region" description="Helical" evidence="1">
    <location>
        <begin position="39"/>
        <end position="63"/>
    </location>
</feature>
<dbReference type="InterPro" id="IPR018729">
    <property type="entry name" value="DUF2269_transmembrane"/>
</dbReference>
<proteinExistence type="predicted"/>
<evidence type="ECO:0000313" key="2">
    <source>
        <dbReference type="EMBL" id="AFM11668.1"/>
    </source>
</evidence>
<protein>
    <recommendedName>
        <fullName evidence="4">Integral membrane protein</fullName>
    </recommendedName>
</protein>
<keyword evidence="1" id="KW-0472">Membrane</keyword>
<name>I4B311_TURPD</name>
<feature type="transmembrane region" description="Helical" evidence="1">
    <location>
        <begin position="157"/>
        <end position="177"/>
    </location>
</feature>
<organism evidence="2 3">
    <name type="scientific">Turneriella parva (strain ATCC BAA-1111 / DSM 21527 / NCTC 11395 / H)</name>
    <name type="common">Leptospira parva</name>
    <dbReference type="NCBI Taxonomy" id="869212"/>
    <lineage>
        <taxon>Bacteria</taxon>
        <taxon>Pseudomonadati</taxon>
        <taxon>Spirochaetota</taxon>
        <taxon>Spirochaetia</taxon>
        <taxon>Leptospirales</taxon>
        <taxon>Leptospiraceae</taxon>
        <taxon>Turneriella</taxon>
    </lineage>
</organism>
<dbReference type="EMBL" id="CP002959">
    <property type="protein sequence ID" value="AFM11668.1"/>
    <property type="molecule type" value="Genomic_DNA"/>
</dbReference>
<dbReference type="HOGENOM" id="CLU_127159_0_1_12"/>